<keyword evidence="1" id="KW-1133">Transmembrane helix</keyword>
<keyword evidence="3" id="KW-1185">Reference proteome</keyword>
<protein>
    <submittedName>
        <fullName evidence="2">TIGR03766 family XrtG-associated glycosyltransferase</fullName>
    </submittedName>
</protein>
<name>A0ABW1RER2_9LACO</name>
<feature type="transmembrane region" description="Helical" evidence="1">
    <location>
        <begin position="429"/>
        <end position="446"/>
    </location>
</feature>
<keyword evidence="1" id="KW-0472">Membrane</keyword>
<feature type="transmembrane region" description="Helical" evidence="1">
    <location>
        <begin position="47"/>
        <end position="67"/>
    </location>
</feature>
<feature type="transmembrane region" description="Helical" evidence="1">
    <location>
        <begin position="280"/>
        <end position="300"/>
    </location>
</feature>
<proteinExistence type="predicted"/>
<feature type="transmembrane region" description="Helical" evidence="1">
    <location>
        <begin position="257"/>
        <end position="273"/>
    </location>
</feature>
<evidence type="ECO:0000313" key="2">
    <source>
        <dbReference type="EMBL" id="MFC6170248.1"/>
    </source>
</evidence>
<feature type="transmembrane region" description="Helical" evidence="1">
    <location>
        <begin position="12"/>
        <end position="35"/>
    </location>
</feature>
<feature type="transmembrane region" description="Helical" evidence="1">
    <location>
        <begin position="233"/>
        <end position="251"/>
    </location>
</feature>
<dbReference type="NCBIfam" id="TIGR03766">
    <property type="entry name" value="TIGR03766 family XrtG-associated glycosyltransferase"/>
    <property type="match status" value="1"/>
</dbReference>
<dbReference type="RefSeq" id="WP_125551628.1">
    <property type="nucleotide sequence ID" value="NZ_JBHSSL010000035.1"/>
</dbReference>
<gene>
    <name evidence="2" type="ORF">ACFQGP_06605</name>
</gene>
<dbReference type="InterPro" id="IPR021200">
    <property type="entry name" value="CHIM_prot"/>
</dbReference>
<sequence>MTTKLFKFGDRALIHLFNGFFFLTLLFAITSPNIILGDNKITGAGTTLFTTWLLITVVAVVVCVLTYPQFKQWWYQVFIVQKLRTGVLILGAVVLWQLIFVLNVHPPIGFDVGAIHQALTDTTSPDIKAYFSLNYNNMPILLAQLILSQVFATKTWLFFDLVTVVLVDLSALLNILSIRVLARKKVAAALYIHALWLLIFPMIIVPYTDTWVLPFVSGYLLCYIVLAHSQCKWPLKLVAAIGFGITIVGAYFMKPSAVVGVVAIILVELLYLLKKKPVNWSAMLGLVGSSILVAGGTYVVTNHAISQQTHIQVNTAREIPAIHFIGMGVSGDGGYNPKDALKMAELPTKQGRINYSKKVWLQRLRQKGVGGYLIFLIKKQRNDTADGSFAWVKEGHFINQAPKPHGKGFAGQLQQFVYLYGTHLGDLRFIAQAWWIIWLILIAFGWRQRTKIAQVLRLMIIGGFMYLLLFEGGRSRYLIQFLPAYLILAALVYSDSFAFFKRVYRWLNAIPSRHQIQAQTDKKANTQV</sequence>
<comment type="caution">
    <text evidence="2">The sequence shown here is derived from an EMBL/GenBank/DDBJ whole genome shotgun (WGS) entry which is preliminary data.</text>
</comment>
<dbReference type="EMBL" id="JBHSSL010000035">
    <property type="protein sequence ID" value="MFC6170248.1"/>
    <property type="molecule type" value="Genomic_DNA"/>
</dbReference>
<feature type="transmembrane region" description="Helical" evidence="1">
    <location>
        <begin position="188"/>
        <end position="205"/>
    </location>
</feature>
<feature type="transmembrane region" description="Helical" evidence="1">
    <location>
        <begin position="156"/>
        <end position="176"/>
    </location>
</feature>
<keyword evidence="1" id="KW-0812">Transmembrane</keyword>
<organism evidence="2 3">
    <name type="scientific">Loigolactobacillus jiayinensis</name>
    <dbReference type="NCBI Taxonomy" id="2486016"/>
    <lineage>
        <taxon>Bacteria</taxon>
        <taxon>Bacillati</taxon>
        <taxon>Bacillota</taxon>
        <taxon>Bacilli</taxon>
        <taxon>Lactobacillales</taxon>
        <taxon>Lactobacillaceae</taxon>
        <taxon>Loigolactobacillus</taxon>
    </lineage>
</organism>
<feature type="transmembrane region" description="Helical" evidence="1">
    <location>
        <begin position="478"/>
        <end position="500"/>
    </location>
</feature>
<evidence type="ECO:0000256" key="1">
    <source>
        <dbReference type="SAM" id="Phobius"/>
    </source>
</evidence>
<dbReference type="Proteomes" id="UP001596289">
    <property type="component" value="Unassembled WGS sequence"/>
</dbReference>
<feature type="transmembrane region" description="Helical" evidence="1">
    <location>
        <begin position="455"/>
        <end position="472"/>
    </location>
</feature>
<feature type="transmembrane region" description="Helical" evidence="1">
    <location>
        <begin position="87"/>
        <end position="105"/>
    </location>
</feature>
<reference evidence="3" key="1">
    <citation type="journal article" date="2019" name="Int. J. Syst. Evol. Microbiol.">
        <title>The Global Catalogue of Microorganisms (GCM) 10K type strain sequencing project: providing services to taxonomists for standard genome sequencing and annotation.</title>
        <authorList>
            <consortium name="The Broad Institute Genomics Platform"/>
            <consortium name="The Broad Institute Genome Sequencing Center for Infectious Disease"/>
            <person name="Wu L."/>
            <person name="Ma J."/>
        </authorList>
    </citation>
    <scope>NUCLEOTIDE SEQUENCE [LARGE SCALE GENOMIC DNA]</scope>
    <source>
        <strain evidence="3">CCM 8904</strain>
    </source>
</reference>
<accession>A0ABW1RER2</accession>
<feature type="transmembrane region" description="Helical" evidence="1">
    <location>
        <begin position="211"/>
        <end position="226"/>
    </location>
</feature>
<evidence type="ECO:0000313" key="3">
    <source>
        <dbReference type="Proteomes" id="UP001596289"/>
    </source>
</evidence>